<dbReference type="PROSITE" id="PS01063">
    <property type="entry name" value="SIGMA70_ECF"/>
    <property type="match status" value="1"/>
</dbReference>
<reference evidence="10" key="2">
    <citation type="submission" date="2023-07" db="EMBL/GenBank/DDBJ databases">
        <authorList>
            <person name="Jung D.-H."/>
        </authorList>
    </citation>
    <scope>NUCLEOTIDE SEQUENCE [LARGE SCALE GENOMIC DNA]</scope>
    <source>
        <strain evidence="10">JA-25</strain>
    </source>
</reference>
<accession>A0ABX0QIK8</accession>
<keyword evidence="5 6" id="KW-0804">Transcription</keyword>
<evidence type="ECO:0000259" key="7">
    <source>
        <dbReference type="Pfam" id="PF04542"/>
    </source>
</evidence>
<evidence type="ECO:0000256" key="2">
    <source>
        <dbReference type="ARBA" id="ARBA00023015"/>
    </source>
</evidence>
<dbReference type="InterPro" id="IPR013325">
    <property type="entry name" value="RNA_pol_sigma_r2"/>
</dbReference>
<evidence type="ECO:0000256" key="4">
    <source>
        <dbReference type="ARBA" id="ARBA00023125"/>
    </source>
</evidence>
<dbReference type="Pfam" id="PF08281">
    <property type="entry name" value="Sigma70_r4_2"/>
    <property type="match status" value="1"/>
</dbReference>
<comment type="caution">
    <text evidence="9">The sequence shown here is derived from an EMBL/GenBank/DDBJ whole genome shotgun (WGS) entry which is preliminary data.</text>
</comment>
<evidence type="ECO:0000256" key="1">
    <source>
        <dbReference type="ARBA" id="ARBA00010641"/>
    </source>
</evidence>
<protein>
    <recommendedName>
        <fullName evidence="6">RNA polymerase sigma factor</fullName>
    </recommendedName>
</protein>
<reference evidence="10" key="1">
    <citation type="submission" date="2019-09" db="EMBL/GenBank/DDBJ databases">
        <authorList>
            <person name="Jung D.-H."/>
        </authorList>
    </citation>
    <scope>NUCLEOTIDE SEQUENCE [LARGE SCALE GENOMIC DNA]</scope>
    <source>
        <strain evidence="10">JA-25</strain>
    </source>
</reference>
<dbReference type="EMBL" id="WAEL01000004">
    <property type="protein sequence ID" value="NID10897.1"/>
    <property type="molecule type" value="Genomic_DNA"/>
</dbReference>
<gene>
    <name evidence="9" type="ORF">F7231_12015</name>
</gene>
<dbReference type="InterPro" id="IPR036388">
    <property type="entry name" value="WH-like_DNA-bd_sf"/>
</dbReference>
<keyword evidence="3 6" id="KW-0731">Sigma factor</keyword>
<dbReference type="InterPro" id="IPR014284">
    <property type="entry name" value="RNA_pol_sigma-70_dom"/>
</dbReference>
<dbReference type="SUPFAM" id="SSF88659">
    <property type="entry name" value="Sigma3 and sigma4 domains of RNA polymerase sigma factors"/>
    <property type="match status" value="1"/>
</dbReference>
<dbReference type="InterPro" id="IPR013249">
    <property type="entry name" value="RNA_pol_sigma70_r4_t2"/>
</dbReference>
<feature type="domain" description="RNA polymerase sigma factor 70 region 4 type 2" evidence="8">
    <location>
        <begin position="140"/>
        <end position="188"/>
    </location>
</feature>
<keyword evidence="10" id="KW-1185">Reference proteome</keyword>
<dbReference type="RefSeq" id="WP_166692070.1">
    <property type="nucleotide sequence ID" value="NZ_WAEL01000004.1"/>
</dbReference>
<sequence length="201" mass="22849">MDVPELIAGLQQGNPDAFRQLVLTYQSRVYNTVLAIVRQPEEAEDVAQEVFVQVFESIKSFGGDGKLTAWIYRIATTKALEAYRKRHARKRWGGIPFSFFTSFFGGDGAKDGLAERHHPVDFAHPGVKLEQQERSKVLFAAIARLVDQQKIAFTLFHIEGLSYQEIADVMQVSVSAVESLLHRAKANLRKWLRAYYETEMD</sequence>
<dbReference type="NCBIfam" id="TIGR02937">
    <property type="entry name" value="sigma70-ECF"/>
    <property type="match status" value="1"/>
</dbReference>
<evidence type="ECO:0000256" key="3">
    <source>
        <dbReference type="ARBA" id="ARBA00023082"/>
    </source>
</evidence>
<evidence type="ECO:0000313" key="9">
    <source>
        <dbReference type="EMBL" id="NID10897.1"/>
    </source>
</evidence>
<dbReference type="InterPro" id="IPR013324">
    <property type="entry name" value="RNA_pol_sigma_r3/r4-like"/>
</dbReference>
<name>A0ABX0QIK8_9BACT</name>
<dbReference type="PANTHER" id="PTHR43133:SF8">
    <property type="entry name" value="RNA POLYMERASE SIGMA FACTOR HI_1459-RELATED"/>
    <property type="match status" value="1"/>
</dbReference>
<comment type="similarity">
    <text evidence="1 6">Belongs to the sigma-70 factor family. ECF subfamily.</text>
</comment>
<organism evidence="9 10">
    <name type="scientific">Fibrivirga algicola</name>
    <dbReference type="NCBI Taxonomy" id="2950420"/>
    <lineage>
        <taxon>Bacteria</taxon>
        <taxon>Pseudomonadati</taxon>
        <taxon>Bacteroidota</taxon>
        <taxon>Cytophagia</taxon>
        <taxon>Cytophagales</taxon>
        <taxon>Spirosomataceae</taxon>
        <taxon>Fibrivirga</taxon>
    </lineage>
</organism>
<keyword evidence="2 6" id="KW-0805">Transcription regulation</keyword>
<dbReference type="Proteomes" id="UP000606008">
    <property type="component" value="Unassembled WGS sequence"/>
</dbReference>
<dbReference type="Gene3D" id="1.10.10.10">
    <property type="entry name" value="Winged helix-like DNA-binding domain superfamily/Winged helix DNA-binding domain"/>
    <property type="match status" value="1"/>
</dbReference>
<dbReference type="PANTHER" id="PTHR43133">
    <property type="entry name" value="RNA POLYMERASE ECF-TYPE SIGMA FACTO"/>
    <property type="match status" value="1"/>
</dbReference>
<dbReference type="CDD" id="cd06171">
    <property type="entry name" value="Sigma70_r4"/>
    <property type="match status" value="1"/>
</dbReference>
<evidence type="ECO:0000313" key="10">
    <source>
        <dbReference type="Proteomes" id="UP000606008"/>
    </source>
</evidence>
<evidence type="ECO:0000256" key="5">
    <source>
        <dbReference type="ARBA" id="ARBA00023163"/>
    </source>
</evidence>
<proteinExistence type="inferred from homology"/>
<evidence type="ECO:0000256" key="6">
    <source>
        <dbReference type="RuleBase" id="RU000716"/>
    </source>
</evidence>
<dbReference type="SUPFAM" id="SSF88946">
    <property type="entry name" value="Sigma2 domain of RNA polymerase sigma factors"/>
    <property type="match status" value="1"/>
</dbReference>
<dbReference type="Gene3D" id="1.10.1740.10">
    <property type="match status" value="1"/>
</dbReference>
<keyword evidence="4 6" id="KW-0238">DNA-binding</keyword>
<dbReference type="InterPro" id="IPR000838">
    <property type="entry name" value="RNA_pol_sigma70_ECF_CS"/>
</dbReference>
<evidence type="ECO:0000259" key="8">
    <source>
        <dbReference type="Pfam" id="PF08281"/>
    </source>
</evidence>
<dbReference type="Pfam" id="PF04542">
    <property type="entry name" value="Sigma70_r2"/>
    <property type="match status" value="1"/>
</dbReference>
<dbReference type="InterPro" id="IPR007627">
    <property type="entry name" value="RNA_pol_sigma70_r2"/>
</dbReference>
<feature type="domain" description="RNA polymerase sigma-70 region 2" evidence="7">
    <location>
        <begin position="21"/>
        <end position="87"/>
    </location>
</feature>
<dbReference type="InterPro" id="IPR039425">
    <property type="entry name" value="RNA_pol_sigma-70-like"/>
</dbReference>